<keyword evidence="1" id="KW-0472">Membrane</keyword>
<evidence type="ECO:0000313" key="2">
    <source>
        <dbReference type="EMBL" id="GAA2028971.1"/>
    </source>
</evidence>
<keyword evidence="1" id="KW-0812">Transmembrane</keyword>
<sequence length="121" mass="12297">MVNPGASGGWDDPGGVDDGPVIGDRRRRVIRIAVLLALAAMVLPVVLSGIGVARSAAARACAAYVADLSLLDDSRVEFDLFARGGPGWLCIAVAPSGTSTVIGNLGLMPASPKPTNTGRET</sequence>
<dbReference type="EMBL" id="BAAAPW010000001">
    <property type="protein sequence ID" value="GAA2028971.1"/>
    <property type="molecule type" value="Genomic_DNA"/>
</dbReference>
<keyword evidence="3" id="KW-1185">Reference proteome</keyword>
<name>A0ABN2U4Z7_9MICO</name>
<gene>
    <name evidence="2" type="ORF">GCM10009819_10870</name>
</gene>
<proteinExistence type="predicted"/>
<keyword evidence="1" id="KW-1133">Transmembrane helix</keyword>
<dbReference type="Proteomes" id="UP001501196">
    <property type="component" value="Unassembled WGS sequence"/>
</dbReference>
<evidence type="ECO:0000313" key="3">
    <source>
        <dbReference type="Proteomes" id="UP001501196"/>
    </source>
</evidence>
<comment type="caution">
    <text evidence="2">The sequence shown here is derived from an EMBL/GenBank/DDBJ whole genome shotgun (WGS) entry which is preliminary data.</text>
</comment>
<organism evidence="2 3">
    <name type="scientific">Agromyces tropicus</name>
    <dbReference type="NCBI Taxonomy" id="555371"/>
    <lineage>
        <taxon>Bacteria</taxon>
        <taxon>Bacillati</taxon>
        <taxon>Actinomycetota</taxon>
        <taxon>Actinomycetes</taxon>
        <taxon>Micrococcales</taxon>
        <taxon>Microbacteriaceae</taxon>
        <taxon>Agromyces</taxon>
    </lineage>
</organism>
<evidence type="ECO:0000256" key="1">
    <source>
        <dbReference type="SAM" id="Phobius"/>
    </source>
</evidence>
<protein>
    <submittedName>
        <fullName evidence="2">Uncharacterized protein</fullName>
    </submittedName>
</protein>
<accession>A0ABN2U4Z7</accession>
<dbReference type="RefSeq" id="WP_344370016.1">
    <property type="nucleotide sequence ID" value="NZ_BAAAPW010000001.1"/>
</dbReference>
<feature type="transmembrane region" description="Helical" evidence="1">
    <location>
        <begin position="32"/>
        <end position="53"/>
    </location>
</feature>
<reference evidence="2 3" key="1">
    <citation type="journal article" date="2019" name="Int. J. Syst. Evol. Microbiol.">
        <title>The Global Catalogue of Microorganisms (GCM) 10K type strain sequencing project: providing services to taxonomists for standard genome sequencing and annotation.</title>
        <authorList>
            <consortium name="The Broad Institute Genomics Platform"/>
            <consortium name="The Broad Institute Genome Sequencing Center for Infectious Disease"/>
            <person name="Wu L."/>
            <person name="Ma J."/>
        </authorList>
    </citation>
    <scope>NUCLEOTIDE SEQUENCE [LARGE SCALE GENOMIC DNA]</scope>
    <source>
        <strain evidence="2 3">JCM 15672</strain>
    </source>
</reference>